<feature type="transmembrane region" description="Helical" evidence="1">
    <location>
        <begin position="17"/>
        <end position="35"/>
    </location>
</feature>
<keyword evidence="1" id="KW-0812">Transmembrane</keyword>
<comment type="caution">
    <text evidence="2">The sequence shown here is derived from an EMBL/GenBank/DDBJ whole genome shotgun (WGS) entry which is preliminary data.</text>
</comment>
<keyword evidence="3" id="KW-1185">Reference proteome</keyword>
<gene>
    <name evidence="2" type="ORF">GCM10023342_20650</name>
</gene>
<keyword evidence="1" id="KW-0472">Membrane</keyword>
<evidence type="ECO:0000313" key="2">
    <source>
        <dbReference type="EMBL" id="GAA5176030.1"/>
    </source>
</evidence>
<evidence type="ECO:0000256" key="1">
    <source>
        <dbReference type="SAM" id="Phobius"/>
    </source>
</evidence>
<evidence type="ECO:0000313" key="3">
    <source>
        <dbReference type="Proteomes" id="UP001500074"/>
    </source>
</evidence>
<sequence>MAATNTPLSKSTAGPSALLNLLLGTLALGWPWLSGLLAERAGGWALLTLVAGLACWRLPTGYRRWGGVVLIPAALLALAGHAALTVLLWPVVINVALLGVFAWSLTHPPSVIERLARREQPDLPASGVRYTRRVTQVWCGFFAINASLALATVIHGDRALWTLYNGGVAYAAMALLFAGDWCLRQRLKKNSAS</sequence>
<dbReference type="EMBL" id="BAABKI010000020">
    <property type="protein sequence ID" value="GAA5176030.1"/>
    <property type="molecule type" value="Genomic_DNA"/>
</dbReference>
<organism evidence="2 3">
    <name type="scientific">Modicisalibacter zincidurans</name>
    <dbReference type="NCBI Taxonomy" id="1178777"/>
    <lineage>
        <taxon>Bacteria</taxon>
        <taxon>Pseudomonadati</taxon>
        <taxon>Pseudomonadota</taxon>
        <taxon>Gammaproteobacteria</taxon>
        <taxon>Oceanospirillales</taxon>
        <taxon>Halomonadaceae</taxon>
        <taxon>Modicisalibacter</taxon>
    </lineage>
</organism>
<proteinExistence type="predicted"/>
<accession>A0ABP9RF16</accession>
<feature type="transmembrane region" description="Helical" evidence="1">
    <location>
        <begin position="41"/>
        <end position="58"/>
    </location>
</feature>
<evidence type="ECO:0008006" key="4">
    <source>
        <dbReference type="Google" id="ProtNLM"/>
    </source>
</evidence>
<name>A0ABP9RF16_9GAMM</name>
<dbReference type="RefSeq" id="WP_035575110.1">
    <property type="nucleotide sequence ID" value="NZ_BAABKI010000020.1"/>
</dbReference>
<protein>
    <recommendedName>
        <fullName evidence="4">DNA gyrase subunit B</fullName>
    </recommendedName>
</protein>
<feature type="transmembrane region" description="Helical" evidence="1">
    <location>
        <begin position="137"/>
        <end position="155"/>
    </location>
</feature>
<feature type="transmembrane region" description="Helical" evidence="1">
    <location>
        <begin position="65"/>
        <end position="89"/>
    </location>
</feature>
<keyword evidence="1" id="KW-1133">Transmembrane helix</keyword>
<reference evidence="3" key="1">
    <citation type="journal article" date="2019" name="Int. J. Syst. Evol. Microbiol.">
        <title>The Global Catalogue of Microorganisms (GCM) 10K type strain sequencing project: providing services to taxonomists for standard genome sequencing and annotation.</title>
        <authorList>
            <consortium name="The Broad Institute Genomics Platform"/>
            <consortium name="The Broad Institute Genome Sequencing Center for Infectious Disease"/>
            <person name="Wu L."/>
            <person name="Ma J."/>
        </authorList>
    </citation>
    <scope>NUCLEOTIDE SEQUENCE [LARGE SCALE GENOMIC DNA]</scope>
    <source>
        <strain evidence="3">JCM 18472</strain>
    </source>
</reference>
<feature type="transmembrane region" description="Helical" evidence="1">
    <location>
        <begin position="95"/>
        <end position="116"/>
    </location>
</feature>
<dbReference type="Proteomes" id="UP001500074">
    <property type="component" value="Unassembled WGS sequence"/>
</dbReference>
<feature type="transmembrane region" description="Helical" evidence="1">
    <location>
        <begin position="161"/>
        <end position="183"/>
    </location>
</feature>